<keyword evidence="2" id="KW-1185">Reference proteome</keyword>
<proteinExistence type="predicted"/>
<protein>
    <recommendedName>
        <fullName evidence="3">F-box domain-containing protein</fullName>
    </recommendedName>
</protein>
<dbReference type="EMBL" id="KV427666">
    <property type="protein sequence ID" value="KZT01309.1"/>
    <property type="molecule type" value="Genomic_DNA"/>
</dbReference>
<dbReference type="InParanoid" id="A0A165BMG3"/>
<organism evidence="1 2">
    <name type="scientific">Laetiporus sulphureus 93-53</name>
    <dbReference type="NCBI Taxonomy" id="1314785"/>
    <lineage>
        <taxon>Eukaryota</taxon>
        <taxon>Fungi</taxon>
        <taxon>Dikarya</taxon>
        <taxon>Basidiomycota</taxon>
        <taxon>Agaricomycotina</taxon>
        <taxon>Agaricomycetes</taxon>
        <taxon>Polyporales</taxon>
        <taxon>Laetiporus</taxon>
    </lineage>
</organism>
<dbReference type="Proteomes" id="UP000076871">
    <property type="component" value="Unassembled WGS sequence"/>
</dbReference>
<reference evidence="1 2" key="1">
    <citation type="journal article" date="2016" name="Mol. Biol. Evol.">
        <title>Comparative Genomics of Early-Diverging Mushroom-Forming Fungi Provides Insights into the Origins of Lignocellulose Decay Capabilities.</title>
        <authorList>
            <person name="Nagy L.G."/>
            <person name="Riley R."/>
            <person name="Tritt A."/>
            <person name="Adam C."/>
            <person name="Daum C."/>
            <person name="Floudas D."/>
            <person name="Sun H."/>
            <person name="Yadav J.S."/>
            <person name="Pangilinan J."/>
            <person name="Larsson K.H."/>
            <person name="Matsuura K."/>
            <person name="Barry K."/>
            <person name="Labutti K."/>
            <person name="Kuo R."/>
            <person name="Ohm R.A."/>
            <person name="Bhattacharya S.S."/>
            <person name="Shirouzu T."/>
            <person name="Yoshinaga Y."/>
            <person name="Martin F.M."/>
            <person name="Grigoriev I.V."/>
            <person name="Hibbett D.S."/>
        </authorList>
    </citation>
    <scope>NUCLEOTIDE SEQUENCE [LARGE SCALE GENOMIC DNA]</scope>
    <source>
        <strain evidence="1 2">93-53</strain>
    </source>
</reference>
<sequence>MNIFGNIVMSDPSALSAAAIMLAHKLPQLETLSIQWSKWEPWTMHSGIFLQLPAAFSVTRLLLIEVTFPSITVFGCLVCALPCLVELKCCYLTFTHDYFHGDTFGPYCNRVNIRSLSFEEDHLPPEKLIDFLTHPCISSRLQRLIINDKRQPADGKQWKYQRLLDAASTSLSELRLDLKDTTAGVHSSFM</sequence>
<dbReference type="OrthoDB" id="2736594at2759"/>
<gene>
    <name evidence="1" type="ORF">LAESUDRAFT_484923</name>
</gene>
<evidence type="ECO:0000313" key="2">
    <source>
        <dbReference type="Proteomes" id="UP000076871"/>
    </source>
</evidence>
<accession>A0A165BMG3</accession>
<evidence type="ECO:0008006" key="3">
    <source>
        <dbReference type="Google" id="ProtNLM"/>
    </source>
</evidence>
<evidence type="ECO:0000313" key="1">
    <source>
        <dbReference type="EMBL" id="KZT01309.1"/>
    </source>
</evidence>
<dbReference type="RefSeq" id="XP_040759049.1">
    <property type="nucleotide sequence ID" value="XM_040902643.1"/>
</dbReference>
<dbReference type="GeneID" id="63819674"/>
<dbReference type="AlphaFoldDB" id="A0A165BMG3"/>
<name>A0A165BMG3_9APHY</name>